<evidence type="ECO:0000256" key="1">
    <source>
        <dbReference type="ARBA" id="ARBA00004141"/>
    </source>
</evidence>
<dbReference type="InterPro" id="IPR004813">
    <property type="entry name" value="OPT"/>
</dbReference>
<feature type="transmembrane region" description="Helical" evidence="6">
    <location>
        <begin position="342"/>
        <end position="368"/>
    </location>
</feature>
<gene>
    <name evidence="7" type="ordered locus">TSIB_1774</name>
</gene>
<dbReference type="GO" id="GO:0016020">
    <property type="term" value="C:membrane"/>
    <property type="evidence" value="ECO:0007669"/>
    <property type="project" value="UniProtKB-SubCell"/>
</dbReference>
<dbReference type="EMBL" id="CP001463">
    <property type="protein sequence ID" value="ACS90825.1"/>
    <property type="molecule type" value="Genomic_DNA"/>
</dbReference>
<feature type="transmembrane region" description="Helical" evidence="6">
    <location>
        <begin position="400"/>
        <end position="419"/>
    </location>
</feature>
<dbReference type="STRING" id="604354.TSIB_1774"/>
<feature type="transmembrane region" description="Helical" evidence="6">
    <location>
        <begin position="207"/>
        <end position="240"/>
    </location>
</feature>
<evidence type="ECO:0000256" key="2">
    <source>
        <dbReference type="ARBA" id="ARBA00022448"/>
    </source>
</evidence>
<dbReference type="eggNOG" id="arCOG04807">
    <property type="taxonomic scope" value="Archaea"/>
</dbReference>
<dbReference type="InterPro" id="IPR045035">
    <property type="entry name" value="YSL-like"/>
</dbReference>
<evidence type="ECO:0000313" key="7">
    <source>
        <dbReference type="EMBL" id="ACS90825.1"/>
    </source>
</evidence>
<feature type="transmembrane region" description="Helical" evidence="6">
    <location>
        <begin position="263"/>
        <end position="280"/>
    </location>
</feature>
<evidence type="ECO:0000313" key="8">
    <source>
        <dbReference type="Proteomes" id="UP000009079"/>
    </source>
</evidence>
<feature type="transmembrane region" description="Helical" evidence="6">
    <location>
        <begin position="47"/>
        <end position="66"/>
    </location>
</feature>
<dbReference type="InterPro" id="IPR004814">
    <property type="entry name" value="Oligopep_transpt"/>
</dbReference>
<organism evidence="7 8">
    <name type="scientific">Thermococcus sibiricus (strain DSM 12597 / MM 739)</name>
    <dbReference type="NCBI Taxonomy" id="604354"/>
    <lineage>
        <taxon>Archaea</taxon>
        <taxon>Methanobacteriati</taxon>
        <taxon>Methanobacteriota</taxon>
        <taxon>Thermococci</taxon>
        <taxon>Thermococcales</taxon>
        <taxon>Thermococcaceae</taxon>
        <taxon>Thermococcus</taxon>
    </lineage>
</organism>
<feature type="transmembrane region" description="Helical" evidence="6">
    <location>
        <begin position="533"/>
        <end position="557"/>
    </location>
</feature>
<dbReference type="Pfam" id="PF03169">
    <property type="entry name" value="OPT"/>
    <property type="match status" value="1"/>
</dbReference>
<dbReference type="HOGENOM" id="CLU_018238_0_0_2"/>
<evidence type="ECO:0000256" key="6">
    <source>
        <dbReference type="SAM" id="Phobius"/>
    </source>
</evidence>
<feature type="transmembrane region" description="Helical" evidence="6">
    <location>
        <begin position="110"/>
        <end position="130"/>
    </location>
</feature>
<sequence>MLSLEFKPYTPPEKSLPEYTVKAFILGVVLSIIMGAANAYLGMYAGMTVSASIPAAVISMAILMAFKDKNILENNMVQTAASAGESLAAGVIFTFPALVVLGTYTEFPYWLVTIIAALGGSLGALFTIVIRRAFIVEERLPYPEGTACAEVLIAGDKGGSHAKPIFVGGIFGGLYKLLGSSGLWAPAVETAKFVGRRVLYLGSDLSAALLSVGYIVGLNIAFLVFLGGAIAWFIAIPIYVAKTGNPDGLSALDLAWVTWSTKIRYMGVGAMVVGGLWSLVKLRGPISRGIKAGLEATRRKQSGELILRTEEDMPMNTVLMLITAFVVPLFLLYAHIIDSIGIAAVMAIIMLIVGFFGSSIAGYLAGVVGSSNNPVSGITIMSLLFTALVLKGLGLSGLDGMTATILVAAVICTAAAIAGDTMQDLATGHIVGATPKRQQVFEVVGTFTAALVMAPVLNLLIKAYGIAGTPTAKENALAAPQAFLMAKVTEGVFTGTLEWNMVFIGAGIAIALIILDEILAMKNSSFRTPVMPVAVGIYLPLSLGVPIFIGGVLRWLVGKARGAKTEEKPTDAGVLGAAGLIAGEALMGILFAGLIVADKAPSIGFSSDVIGVLFLAIIAVWLYLTGKKEVE</sequence>
<feature type="transmembrane region" description="Helical" evidence="6">
    <location>
        <begin position="609"/>
        <end position="626"/>
    </location>
</feature>
<keyword evidence="3 6" id="KW-0812">Transmembrane</keyword>
<reference evidence="7 8" key="1">
    <citation type="journal article" date="2009" name="Appl. Environ. Microbiol.">
        <title>Metabolic versatility and indigenous origin of the archaeon Thermococcus sibiricus, isolated from a siberian oil reservoir, as revealed by genome analysis.</title>
        <authorList>
            <person name="Mardanov A.V."/>
            <person name="Ravin N.V."/>
            <person name="Svetlitchnyi V.A."/>
            <person name="Beletsky A.V."/>
            <person name="Miroshnichenko M.L."/>
            <person name="Bonch-Osmolovskaya E.A."/>
            <person name="Skryabin K.G."/>
        </authorList>
    </citation>
    <scope>NUCLEOTIDE SEQUENCE [LARGE SCALE GENOMIC DNA]</scope>
    <source>
        <strain evidence="8">DSM 12597 / MM 739</strain>
    </source>
</reference>
<keyword evidence="2" id="KW-0813">Transport</keyword>
<dbReference type="PANTHER" id="PTHR31645">
    <property type="entry name" value="OLIGOPEPTIDE TRANSPORTER YGL114W-RELATED"/>
    <property type="match status" value="1"/>
</dbReference>
<feature type="transmembrane region" description="Helical" evidence="6">
    <location>
        <begin position="21"/>
        <end position="41"/>
    </location>
</feature>
<feature type="transmembrane region" description="Helical" evidence="6">
    <location>
        <begin position="577"/>
        <end position="597"/>
    </location>
</feature>
<dbReference type="AlphaFoldDB" id="C6A5D0"/>
<feature type="transmembrane region" description="Helical" evidence="6">
    <location>
        <begin position="501"/>
        <end position="521"/>
    </location>
</feature>
<dbReference type="NCBIfam" id="TIGR00728">
    <property type="entry name" value="OPT_sfam"/>
    <property type="match status" value="1"/>
</dbReference>
<accession>C6A5D0</accession>
<protein>
    <submittedName>
        <fullName evidence="7">Oligopeptide transporter, OPT family</fullName>
    </submittedName>
</protein>
<comment type="subcellular location">
    <subcellularLocation>
        <location evidence="1">Membrane</location>
        <topology evidence="1">Multi-pass membrane protein</topology>
    </subcellularLocation>
</comment>
<evidence type="ECO:0000256" key="3">
    <source>
        <dbReference type="ARBA" id="ARBA00022692"/>
    </source>
</evidence>
<evidence type="ECO:0000256" key="4">
    <source>
        <dbReference type="ARBA" id="ARBA00022989"/>
    </source>
</evidence>
<keyword evidence="5 6" id="KW-0472">Membrane</keyword>
<feature type="transmembrane region" description="Helical" evidence="6">
    <location>
        <begin position="318"/>
        <end position="336"/>
    </location>
</feature>
<dbReference type="Proteomes" id="UP000009079">
    <property type="component" value="Chromosome"/>
</dbReference>
<feature type="transmembrane region" description="Helical" evidence="6">
    <location>
        <begin position="440"/>
        <end position="461"/>
    </location>
</feature>
<feature type="transmembrane region" description="Helical" evidence="6">
    <location>
        <begin position="87"/>
        <end position="104"/>
    </location>
</feature>
<proteinExistence type="predicted"/>
<name>C6A5D0_THESM</name>
<dbReference type="KEGG" id="tsi:TSIB_1774"/>
<dbReference type="GO" id="GO:0035673">
    <property type="term" value="F:oligopeptide transmembrane transporter activity"/>
    <property type="evidence" value="ECO:0007669"/>
    <property type="project" value="InterPro"/>
</dbReference>
<dbReference type="PANTHER" id="PTHR31645:SF0">
    <property type="entry name" value="OLIGOPEPTIDE TRANSPORTER YGL114W-RELATED"/>
    <property type="match status" value="1"/>
</dbReference>
<keyword evidence="4 6" id="KW-1133">Transmembrane helix</keyword>
<dbReference type="NCBIfam" id="TIGR00733">
    <property type="entry name" value="OPT family oligopeptide transporter"/>
    <property type="match status" value="1"/>
</dbReference>
<evidence type="ECO:0000256" key="5">
    <source>
        <dbReference type="ARBA" id="ARBA00023136"/>
    </source>
</evidence>
<feature type="transmembrane region" description="Helical" evidence="6">
    <location>
        <begin position="375"/>
        <end position="394"/>
    </location>
</feature>
<keyword evidence="8" id="KW-1185">Reference proteome</keyword>